<dbReference type="Pfam" id="PF00482">
    <property type="entry name" value="T2SSF"/>
    <property type="match status" value="1"/>
</dbReference>
<organism evidence="8 9">
    <name type="scientific">Microbacterium faecale</name>
    <dbReference type="NCBI Taxonomy" id="1804630"/>
    <lineage>
        <taxon>Bacteria</taxon>
        <taxon>Bacillati</taxon>
        <taxon>Actinomycetota</taxon>
        <taxon>Actinomycetes</taxon>
        <taxon>Micrococcales</taxon>
        <taxon>Microbacteriaceae</taxon>
        <taxon>Microbacterium</taxon>
    </lineage>
</organism>
<keyword evidence="3 6" id="KW-0812">Transmembrane</keyword>
<evidence type="ECO:0000256" key="5">
    <source>
        <dbReference type="ARBA" id="ARBA00023136"/>
    </source>
</evidence>
<keyword evidence="4 6" id="KW-1133">Transmembrane helix</keyword>
<protein>
    <recommendedName>
        <fullName evidence="7">Type II secretion system protein GspF domain-containing protein</fullName>
    </recommendedName>
</protein>
<keyword evidence="9" id="KW-1185">Reference proteome</keyword>
<sequence>MGVTVRTTGDAAGTLRSLAVLLTAGGGPSSSWRHLADSGDAVAERIVARFDEGMPIVSAIAAERTDDAAWGDVAAAWEVAATVGAPLAETLRSVADALRDAVEVRDDIRVALAEPAASARLMLWLPLLGVIVSAGLGLDTFSVLFGTTAGIICLVGGILLVAAARVWTSRLVRRAQPPDGTPGMHEDLLASALSGGVSAARADEVLTACEEWSDSIGTDTAEVDRVLALSRASGVPAVELLRAAAAHARHRARTAGRLAGARLGSRLLLPMGLCSLPAFLLLGVAPMLLSVVAATPLPTFAG</sequence>
<name>A0A917DK93_9MICO</name>
<reference evidence="8" key="2">
    <citation type="submission" date="2020-09" db="EMBL/GenBank/DDBJ databases">
        <authorList>
            <person name="Sun Q."/>
            <person name="Zhou Y."/>
        </authorList>
    </citation>
    <scope>NUCLEOTIDE SEQUENCE</scope>
    <source>
        <strain evidence="8">CGMCC 1.15152</strain>
    </source>
</reference>
<dbReference type="EMBL" id="BMHO01000002">
    <property type="protein sequence ID" value="GGD44280.1"/>
    <property type="molecule type" value="Genomic_DNA"/>
</dbReference>
<evidence type="ECO:0000313" key="8">
    <source>
        <dbReference type="EMBL" id="GGD44280.1"/>
    </source>
</evidence>
<reference evidence="8" key="1">
    <citation type="journal article" date="2014" name="Int. J. Syst. Evol. Microbiol.">
        <title>Complete genome sequence of Corynebacterium casei LMG S-19264T (=DSM 44701T), isolated from a smear-ripened cheese.</title>
        <authorList>
            <consortium name="US DOE Joint Genome Institute (JGI-PGF)"/>
            <person name="Walter F."/>
            <person name="Albersmeier A."/>
            <person name="Kalinowski J."/>
            <person name="Ruckert C."/>
        </authorList>
    </citation>
    <scope>NUCLEOTIDE SEQUENCE</scope>
    <source>
        <strain evidence="8">CGMCC 1.15152</strain>
    </source>
</reference>
<keyword evidence="2" id="KW-1003">Cell membrane</keyword>
<feature type="transmembrane region" description="Helical" evidence="6">
    <location>
        <begin position="267"/>
        <end position="289"/>
    </location>
</feature>
<evidence type="ECO:0000256" key="1">
    <source>
        <dbReference type="ARBA" id="ARBA00004651"/>
    </source>
</evidence>
<dbReference type="RefSeq" id="WP_188712919.1">
    <property type="nucleotide sequence ID" value="NZ_BMHO01000002.1"/>
</dbReference>
<evidence type="ECO:0000256" key="2">
    <source>
        <dbReference type="ARBA" id="ARBA00022475"/>
    </source>
</evidence>
<gene>
    <name evidence="8" type="ORF">GCM10010915_26840</name>
</gene>
<comment type="caution">
    <text evidence="8">The sequence shown here is derived from an EMBL/GenBank/DDBJ whole genome shotgun (WGS) entry which is preliminary data.</text>
</comment>
<evidence type="ECO:0000256" key="4">
    <source>
        <dbReference type="ARBA" id="ARBA00022989"/>
    </source>
</evidence>
<evidence type="ECO:0000256" key="6">
    <source>
        <dbReference type="SAM" id="Phobius"/>
    </source>
</evidence>
<dbReference type="PANTHER" id="PTHR35007:SF4">
    <property type="entry name" value="CONSERVED TRANSMEMBRANE PROTEIN-RELATED"/>
    <property type="match status" value="1"/>
</dbReference>
<accession>A0A917DK93</accession>
<feature type="transmembrane region" description="Helical" evidence="6">
    <location>
        <begin position="144"/>
        <end position="167"/>
    </location>
</feature>
<dbReference type="GO" id="GO:0005886">
    <property type="term" value="C:plasma membrane"/>
    <property type="evidence" value="ECO:0007669"/>
    <property type="project" value="UniProtKB-SubCell"/>
</dbReference>
<dbReference type="PANTHER" id="PTHR35007">
    <property type="entry name" value="INTEGRAL MEMBRANE PROTEIN-RELATED"/>
    <property type="match status" value="1"/>
</dbReference>
<dbReference type="AlphaFoldDB" id="A0A917DK93"/>
<dbReference type="InterPro" id="IPR018076">
    <property type="entry name" value="T2SS_GspF_dom"/>
</dbReference>
<feature type="domain" description="Type II secretion system protein GspF" evidence="7">
    <location>
        <begin position="15"/>
        <end position="131"/>
    </location>
</feature>
<proteinExistence type="predicted"/>
<comment type="subcellular location">
    <subcellularLocation>
        <location evidence="1">Cell membrane</location>
        <topology evidence="1">Multi-pass membrane protein</topology>
    </subcellularLocation>
</comment>
<evidence type="ECO:0000256" key="3">
    <source>
        <dbReference type="ARBA" id="ARBA00022692"/>
    </source>
</evidence>
<dbReference type="Proteomes" id="UP000633205">
    <property type="component" value="Unassembled WGS sequence"/>
</dbReference>
<keyword evidence="5 6" id="KW-0472">Membrane</keyword>
<feature type="transmembrane region" description="Helical" evidence="6">
    <location>
        <begin position="121"/>
        <end position="138"/>
    </location>
</feature>
<evidence type="ECO:0000313" key="9">
    <source>
        <dbReference type="Proteomes" id="UP000633205"/>
    </source>
</evidence>
<evidence type="ECO:0000259" key="7">
    <source>
        <dbReference type="Pfam" id="PF00482"/>
    </source>
</evidence>